<keyword evidence="11" id="KW-1185">Reference proteome</keyword>
<dbReference type="Pfam" id="PF00358">
    <property type="entry name" value="PTS_EIIA_1"/>
    <property type="match status" value="1"/>
</dbReference>
<dbReference type="GO" id="GO:0016301">
    <property type="term" value="F:kinase activity"/>
    <property type="evidence" value="ECO:0007669"/>
    <property type="project" value="UniProtKB-KW"/>
</dbReference>
<dbReference type="GO" id="GO:0005737">
    <property type="term" value="C:cytoplasm"/>
    <property type="evidence" value="ECO:0007669"/>
    <property type="project" value="UniProtKB-SubCell"/>
</dbReference>
<evidence type="ECO:0000256" key="2">
    <source>
        <dbReference type="ARBA" id="ARBA00022448"/>
    </source>
</evidence>
<evidence type="ECO:0000256" key="6">
    <source>
        <dbReference type="ARBA" id="ARBA00022777"/>
    </source>
</evidence>
<dbReference type="InterPro" id="IPR050890">
    <property type="entry name" value="PTS_EIIA_component"/>
</dbReference>
<reference evidence="10 12" key="2">
    <citation type="submission" date="2020-08" db="EMBL/GenBank/DDBJ databases">
        <title>Sequencing the genomes of 1000 actinobacteria strains.</title>
        <authorList>
            <person name="Klenk H.-P."/>
        </authorList>
    </citation>
    <scope>NUCLEOTIDE SEQUENCE [LARGE SCALE GENOMIC DNA]</scope>
    <source>
        <strain evidence="10 12">DSM 9581</strain>
    </source>
</reference>
<evidence type="ECO:0000256" key="1">
    <source>
        <dbReference type="ARBA" id="ARBA00004496"/>
    </source>
</evidence>
<dbReference type="RefSeq" id="WP_146838250.1">
    <property type="nucleotide sequence ID" value="NZ_BJVQ01000034.1"/>
</dbReference>
<evidence type="ECO:0000259" key="8">
    <source>
        <dbReference type="PROSITE" id="PS51093"/>
    </source>
</evidence>
<keyword evidence="6" id="KW-0418">Kinase</keyword>
<dbReference type="OrthoDB" id="9797715at2"/>
<dbReference type="InterPro" id="IPR001127">
    <property type="entry name" value="PTS_EIIA_1_perm"/>
</dbReference>
<dbReference type="EMBL" id="BJVQ01000034">
    <property type="protein sequence ID" value="GEL47279.1"/>
    <property type="molecule type" value="Genomic_DNA"/>
</dbReference>
<dbReference type="InterPro" id="IPR011055">
    <property type="entry name" value="Dup_hybrid_motif"/>
</dbReference>
<gene>
    <name evidence="9" type="ORF">CHO01_23950</name>
    <name evidence="10" type="ORF">HNR08_000750</name>
</gene>
<evidence type="ECO:0000313" key="10">
    <source>
        <dbReference type="EMBL" id="MBB5472014.1"/>
    </source>
</evidence>
<reference evidence="9 11" key="1">
    <citation type="submission" date="2019-07" db="EMBL/GenBank/DDBJ databases">
        <title>Whole genome shotgun sequence of Cellulomonas hominis NBRC 16055.</title>
        <authorList>
            <person name="Hosoyama A."/>
            <person name="Uohara A."/>
            <person name="Ohji S."/>
            <person name="Ichikawa N."/>
        </authorList>
    </citation>
    <scope>NUCLEOTIDE SEQUENCE [LARGE SCALE GENOMIC DNA]</scope>
    <source>
        <strain evidence="9 11">NBRC 16055</strain>
    </source>
</reference>
<proteinExistence type="predicted"/>
<sequence>MPTKDESRRPLWGRGRRREAAAPEPVEAGAVRVGAPVAGAAVPLAEVEDPAFSAGLLGPGMAVRPSSGTVVAPLAGTVVTAMPHAYGLRSDAGVEVLVHIGIDTVTLNGQHFAPAVEAGARVAAGDVLARVDLAGVEAAGCPTTVVLVVTNARALGGVETGAPGPVDAGRTLLTVTPAA</sequence>
<evidence type="ECO:0000256" key="4">
    <source>
        <dbReference type="ARBA" id="ARBA00022679"/>
    </source>
</evidence>
<dbReference type="NCBIfam" id="TIGR00830">
    <property type="entry name" value="PTBA"/>
    <property type="match status" value="1"/>
</dbReference>
<name>A0A511FDE4_9CELL</name>
<dbReference type="EMBL" id="JACHDN010000001">
    <property type="protein sequence ID" value="MBB5472014.1"/>
    <property type="molecule type" value="Genomic_DNA"/>
</dbReference>
<comment type="caution">
    <text evidence="9">The sequence shown here is derived from an EMBL/GenBank/DDBJ whole genome shotgun (WGS) entry which is preliminary data.</text>
</comment>
<dbReference type="PROSITE" id="PS51093">
    <property type="entry name" value="PTS_EIIA_TYPE_1"/>
    <property type="match status" value="1"/>
</dbReference>
<dbReference type="AlphaFoldDB" id="A0A511FDE4"/>
<keyword evidence="4 10" id="KW-0808">Transferase</keyword>
<dbReference type="Proteomes" id="UP000321723">
    <property type="component" value="Unassembled WGS sequence"/>
</dbReference>
<evidence type="ECO:0000313" key="12">
    <source>
        <dbReference type="Proteomes" id="UP000564629"/>
    </source>
</evidence>
<dbReference type="GO" id="GO:0009401">
    <property type="term" value="P:phosphoenolpyruvate-dependent sugar phosphotransferase system"/>
    <property type="evidence" value="ECO:0007669"/>
    <property type="project" value="UniProtKB-KW"/>
</dbReference>
<keyword evidence="3" id="KW-0762">Sugar transport</keyword>
<feature type="region of interest" description="Disordered" evidence="7">
    <location>
        <begin position="1"/>
        <end position="27"/>
    </location>
</feature>
<dbReference type="Gene3D" id="2.70.70.10">
    <property type="entry name" value="Glucose Permease (Domain IIA)"/>
    <property type="match status" value="1"/>
</dbReference>
<keyword evidence="2" id="KW-0813">Transport</keyword>
<dbReference type="PANTHER" id="PTHR45008">
    <property type="entry name" value="PTS SYSTEM GLUCOSE-SPECIFIC EIIA COMPONENT"/>
    <property type="match status" value="1"/>
</dbReference>
<evidence type="ECO:0000313" key="9">
    <source>
        <dbReference type="EMBL" id="GEL47279.1"/>
    </source>
</evidence>
<dbReference type="Proteomes" id="UP000564629">
    <property type="component" value="Unassembled WGS sequence"/>
</dbReference>
<keyword evidence="5" id="KW-0598">Phosphotransferase system</keyword>
<dbReference type="PROSITE" id="PS00371">
    <property type="entry name" value="PTS_EIIA_TYPE_1_HIS"/>
    <property type="match status" value="1"/>
</dbReference>
<comment type="subcellular location">
    <subcellularLocation>
        <location evidence="1">Cytoplasm</location>
    </subcellularLocation>
</comment>
<feature type="domain" description="PTS EIIA type-1" evidence="8">
    <location>
        <begin position="49"/>
        <end position="151"/>
    </location>
</feature>
<dbReference type="PANTHER" id="PTHR45008:SF1">
    <property type="entry name" value="PTS SYSTEM GLUCOSE-SPECIFIC EIIA COMPONENT"/>
    <property type="match status" value="1"/>
</dbReference>
<evidence type="ECO:0000313" key="11">
    <source>
        <dbReference type="Proteomes" id="UP000321723"/>
    </source>
</evidence>
<evidence type="ECO:0000256" key="3">
    <source>
        <dbReference type="ARBA" id="ARBA00022597"/>
    </source>
</evidence>
<dbReference type="SUPFAM" id="SSF51261">
    <property type="entry name" value="Duplicated hybrid motif"/>
    <property type="match status" value="1"/>
</dbReference>
<evidence type="ECO:0000256" key="5">
    <source>
        <dbReference type="ARBA" id="ARBA00022683"/>
    </source>
</evidence>
<organism evidence="9 11">
    <name type="scientific">Cellulomonas hominis</name>
    <dbReference type="NCBI Taxonomy" id="156981"/>
    <lineage>
        <taxon>Bacteria</taxon>
        <taxon>Bacillati</taxon>
        <taxon>Actinomycetota</taxon>
        <taxon>Actinomycetes</taxon>
        <taxon>Micrococcales</taxon>
        <taxon>Cellulomonadaceae</taxon>
        <taxon>Cellulomonas</taxon>
    </lineage>
</organism>
<protein>
    <submittedName>
        <fullName evidence="10">Glucose-specific phosphotransferase system IIA component</fullName>
    </submittedName>
</protein>
<accession>A0A511FDE4</accession>
<evidence type="ECO:0000256" key="7">
    <source>
        <dbReference type="SAM" id="MobiDB-lite"/>
    </source>
</evidence>